<dbReference type="PRINTS" id="PR00412">
    <property type="entry name" value="EPOXHYDRLASE"/>
</dbReference>
<dbReference type="SUPFAM" id="SSF53474">
    <property type="entry name" value="alpha/beta-Hydrolases"/>
    <property type="match status" value="1"/>
</dbReference>
<gene>
    <name evidence="2" type="ORF">SAMN04488120_107109</name>
</gene>
<dbReference type="InterPro" id="IPR000073">
    <property type="entry name" value="AB_hydrolase_1"/>
</dbReference>
<dbReference type="InterPro" id="IPR000639">
    <property type="entry name" value="Epox_hydrolase-like"/>
</dbReference>
<evidence type="ECO:0000313" key="3">
    <source>
        <dbReference type="Proteomes" id="UP000199771"/>
    </source>
</evidence>
<dbReference type="PANTHER" id="PTHR43798">
    <property type="entry name" value="MONOACYLGLYCEROL LIPASE"/>
    <property type="match status" value="1"/>
</dbReference>
<dbReference type="OrthoDB" id="9808398at2"/>
<dbReference type="PANTHER" id="PTHR43798:SF5">
    <property type="entry name" value="MONOACYLGLYCEROL LIPASE ABHD6"/>
    <property type="match status" value="1"/>
</dbReference>
<dbReference type="GO" id="GO:0047372">
    <property type="term" value="F:monoacylglycerol lipase activity"/>
    <property type="evidence" value="ECO:0007669"/>
    <property type="project" value="TreeGrafter"/>
</dbReference>
<evidence type="ECO:0000259" key="1">
    <source>
        <dbReference type="Pfam" id="PF00561"/>
    </source>
</evidence>
<dbReference type="InterPro" id="IPR050266">
    <property type="entry name" value="AB_hydrolase_sf"/>
</dbReference>
<evidence type="ECO:0000313" key="2">
    <source>
        <dbReference type="EMBL" id="SFF53705.1"/>
    </source>
</evidence>
<dbReference type="GO" id="GO:0016020">
    <property type="term" value="C:membrane"/>
    <property type="evidence" value="ECO:0007669"/>
    <property type="project" value="TreeGrafter"/>
</dbReference>
<name>A0A1I2JFU2_9GAMM</name>
<dbReference type="PRINTS" id="PR00111">
    <property type="entry name" value="ABHYDROLASE"/>
</dbReference>
<dbReference type="Proteomes" id="UP000199771">
    <property type="component" value="Unassembled WGS sequence"/>
</dbReference>
<dbReference type="EMBL" id="FOOC01000007">
    <property type="protein sequence ID" value="SFF53705.1"/>
    <property type="molecule type" value="Genomic_DNA"/>
</dbReference>
<feature type="domain" description="AB hydrolase-1" evidence="1">
    <location>
        <begin position="66"/>
        <end position="296"/>
    </location>
</feature>
<dbReference type="GO" id="GO:0046464">
    <property type="term" value="P:acylglycerol catabolic process"/>
    <property type="evidence" value="ECO:0007669"/>
    <property type="project" value="TreeGrafter"/>
</dbReference>
<reference evidence="2 3" key="1">
    <citation type="submission" date="2016-10" db="EMBL/GenBank/DDBJ databases">
        <authorList>
            <person name="de Groot N.N."/>
        </authorList>
    </citation>
    <scope>NUCLEOTIDE SEQUENCE [LARGE SCALE GENOMIC DNA]</scope>
    <source>
        <strain evidence="2 3">DSM 23609</strain>
    </source>
</reference>
<keyword evidence="3" id="KW-1185">Reference proteome</keyword>
<dbReference type="STRING" id="1076937.SAMN04488120_107109"/>
<dbReference type="Pfam" id="PF00561">
    <property type="entry name" value="Abhydrolase_1"/>
    <property type="match status" value="1"/>
</dbReference>
<dbReference type="Gene3D" id="3.40.50.1820">
    <property type="entry name" value="alpha/beta hydrolase"/>
    <property type="match status" value="1"/>
</dbReference>
<proteinExistence type="predicted"/>
<organism evidence="2 3">
    <name type="scientific">Fontimonas thermophila</name>
    <dbReference type="NCBI Taxonomy" id="1076937"/>
    <lineage>
        <taxon>Bacteria</taxon>
        <taxon>Pseudomonadati</taxon>
        <taxon>Pseudomonadota</taxon>
        <taxon>Gammaproteobacteria</taxon>
        <taxon>Nevskiales</taxon>
        <taxon>Nevskiaceae</taxon>
        <taxon>Fontimonas</taxon>
    </lineage>
</organism>
<sequence>MRRFIWGVLGLVVLAVAGLAVFDRIAPERSAALAADLERHAAHLQRKTVSIPGFDIVYLEGGSGEPLVLVHGFGADKDNFTRVAAHLTAHYRVIIPDLPGFGESSKPADVTYRIEDQAERLDQILGALGVSQAHFGGSSMGGWIIAAYAARFPDKAQSLWLLAPGGVSSAKPSPMLQTFAQTGKSPLVIDKPEDFAHLLDMAMADPPFLPYGVKKVLAERAVRDHALHSAIFLQLHGQSQPLQEIAPQVRAPSLIVWGAEDQVLDVSGAQILHDALPGSRLIIMPGIGHLPMLEAPRQTARDYLAFRKAL</sequence>
<dbReference type="InterPro" id="IPR029058">
    <property type="entry name" value="AB_hydrolase_fold"/>
</dbReference>
<dbReference type="AlphaFoldDB" id="A0A1I2JFU2"/>
<protein>
    <submittedName>
        <fullName evidence="2">Pimeloyl-ACP methyl ester carboxylesterase</fullName>
    </submittedName>
</protein>
<accession>A0A1I2JFU2</accession>